<proteinExistence type="predicted"/>
<evidence type="ECO:0000313" key="1">
    <source>
        <dbReference type="EMBL" id="KDQ14700.1"/>
    </source>
</evidence>
<protein>
    <submittedName>
        <fullName evidence="1">Uncharacterized protein</fullName>
    </submittedName>
</protein>
<name>A0A067MIZ1_BOTB1</name>
<accession>A0A067MIZ1</accession>
<keyword evidence="2" id="KW-1185">Reference proteome</keyword>
<dbReference type="InParanoid" id="A0A067MIZ1"/>
<organism evidence="1 2">
    <name type="scientific">Botryobasidium botryosum (strain FD-172 SS1)</name>
    <dbReference type="NCBI Taxonomy" id="930990"/>
    <lineage>
        <taxon>Eukaryota</taxon>
        <taxon>Fungi</taxon>
        <taxon>Dikarya</taxon>
        <taxon>Basidiomycota</taxon>
        <taxon>Agaricomycotina</taxon>
        <taxon>Agaricomycetes</taxon>
        <taxon>Cantharellales</taxon>
        <taxon>Botryobasidiaceae</taxon>
        <taxon>Botryobasidium</taxon>
    </lineage>
</organism>
<sequence length="172" mass="19638">MSSSDLSIPADAQYQLVELVSSLGQLNEAKEFIDSAKADAFSQRPYPIKHIEDSEKEEFEATLSSVANLTDEITKVIPWMVSFSSPQEHQGIRQLIYKASIVSNPKLHRRGLYLSSQVCVLQEQRHYYQSGREPMLYLFSLPELREMRLSIEHYLRNINQFLVSNAGRDGAT</sequence>
<reference evidence="2" key="1">
    <citation type="journal article" date="2014" name="Proc. Natl. Acad. Sci. U.S.A.">
        <title>Extensive sampling of basidiomycete genomes demonstrates inadequacy of the white-rot/brown-rot paradigm for wood decay fungi.</title>
        <authorList>
            <person name="Riley R."/>
            <person name="Salamov A.A."/>
            <person name="Brown D.W."/>
            <person name="Nagy L.G."/>
            <person name="Floudas D."/>
            <person name="Held B.W."/>
            <person name="Levasseur A."/>
            <person name="Lombard V."/>
            <person name="Morin E."/>
            <person name="Otillar R."/>
            <person name="Lindquist E.A."/>
            <person name="Sun H."/>
            <person name="LaButti K.M."/>
            <person name="Schmutz J."/>
            <person name="Jabbour D."/>
            <person name="Luo H."/>
            <person name="Baker S.E."/>
            <person name="Pisabarro A.G."/>
            <person name="Walton J.D."/>
            <person name="Blanchette R.A."/>
            <person name="Henrissat B."/>
            <person name="Martin F."/>
            <person name="Cullen D."/>
            <person name="Hibbett D.S."/>
            <person name="Grigoriev I.V."/>
        </authorList>
    </citation>
    <scope>NUCLEOTIDE SEQUENCE [LARGE SCALE GENOMIC DNA]</scope>
    <source>
        <strain evidence="2">FD-172 SS1</strain>
    </source>
</reference>
<dbReference type="Proteomes" id="UP000027195">
    <property type="component" value="Unassembled WGS sequence"/>
</dbReference>
<dbReference type="HOGENOM" id="CLU_1731161_0_0_1"/>
<dbReference type="EMBL" id="KL198036">
    <property type="protein sequence ID" value="KDQ14700.1"/>
    <property type="molecule type" value="Genomic_DNA"/>
</dbReference>
<evidence type="ECO:0000313" key="2">
    <source>
        <dbReference type="Proteomes" id="UP000027195"/>
    </source>
</evidence>
<gene>
    <name evidence="1" type="ORF">BOTBODRAFT_145526</name>
</gene>
<dbReference type="AlphaFoldDB" id="A0A067MIZ1"/>